<dbReference type="InterPro" id="IPR001248">
    <property type="entry name" value="Pur-cyt_permease"/>
</dbReference>
<accession>A0ABM7H1K5</accession>
<dbReference type="Pfam" id="PF02133">
    <property type="entry name" value="Transp_cyt_pur"/>
    <property type="match status" value="1"/>
</dbReference>
<evidence type="ECO:0000313" key="11">
    <source>
        <dbReference type="Proteomes" id="UP000318594"/>
    </source>
</evidence>
<dbReference type="RefSeq" id="WP_002516340.1">
    <property type="nucleotide sequence ID" value="NZ_AP019723.1"/>
</dbReference>
<feature type="transmembrane region" description="Helical" evidence="9">
    <location>
        <begin position="299"/>
        <end position="324"/>
    </location>
</feature>
<feature type="transmembrane region" description="Helical" evidence="9">
    <location>
        <begin position="446"/>
        <end position="467"/>
    </location>
</feature>
<dbReference type="GeneID" id="92858146"/>
<dbReference type="PIRSF" id="PIRSF002744">
    <property type="entry name" value="Pur-cyt_permease"/>
    <property type="match status" value="1"/>
</dbReference>
<protein>
    <submittedName>
        <fullName evidence="10">Cytosine permease</fullName>
    </submittedName>
</protein>
<reference evidence="10 11" key="1">
    <citation type="submission" date="2019-06" db="EMBL/GenBank/DDBJ databases">
        <title>Complete genome sequence of Cutibacterium acnes subsp. acnes NBRC 107605.</title>
        <authorList>
            <person name="Miura T."/>
            <person name="Furukawa M."/>
            <person name="Shimamura M."/>
            <person name="Ohyama Y."/>
            <person name="Yamazoe A."/>
            <person name="Kawasaki H."/>
        </authorList>
    </citation>
    <scope>NUCLEOTIDE SEQUENCE [LARGE SCALE GENOMIC DNA]</scope>
    <source>
        <strain evidence="10 11">NBRC 107605</strain>
    </source>
</reference>
<dbReference type="PANTHER" id="PTHR31806">
    <property type="entry name" value="PURINE-CYTOSINE PERMEASE FCY2-RELATED"/>
    <property type="match status" value="1"/>
</dbReference>
<evidence type="ECO:0000256" key="8">
    <source>
        <dbReference type="SAM" id="MobiDB-lite"/>
    </source>
</evidence>
<dbReference type="Proteomes" id="UP000318594">
    <property type="component" value="Chromosome"/>
</dbReference>
<feature type="transmembrane region" description="Helical" evidence="9">
    <location>
        <begin position="375"/>
        <end position="395"/>
    </location>
</feature>
<evidence type="ECO:0000256" key="2">
    <source>
        <dbReference type="ARBA" id="ARBA00008974"/>
    </source>
</evidence>
<evidence type="ECO:0000256" key="9">
    <source>
        <dbReference type="SAM" id="Phobius"/>
    </source>
</evidence>
<proteinExistence type="inferred from homology"/>
<feature type="transmembrane region" description="Helical" evidence="9">
    <location>
        <begin position="254"/>
        <end position="279"/>
    </location>
</feature>
<evidence type="ECO:0000256" key="5">
    <source>
        <dbReference type="ARBA" id="ARBA00022989"/>
    </source>
</evidence>
<sequence>MVSAPNSAQDEIRHGNTAPTASGAGRGVEKRTIDMVPDGERHGTPKSQFTLWFGVNMQITAVVNGALAIVFGADVVWAIIGLFIGQVIGGAVMALHSAQGPALGLPQMISSRAQFGVYGAALPLFLVLLLYFGFAATGTVLAGQAINNAFGVQSRWIGILVFAALTAIIAMFGYDLIHKLGKVSSTIGLLGLLYVAVRLFQVSSFGPQLTDVHFSVVPFLLSIALAAGWQLTYAPYASDYSRYLPRDTKFGSAWFGPFAGSVLGATISMTLGVFIAAAGGQAFIGDQVGFMGNLAQNRVLAILVFISIVIGKLTINTLNAYGGVMALSTALSGFTGKSSVSPKTRFGFVIGFNVVVVLTALAASSDFLQVFKSFILTLLMFFLPWSAINLLNYYLICRGCIDIPALYTPRGRYGKLHWPTIVVYLLGVVVQIPFISQAFYVGPVAAAMGGADISWLVGLVVTALVYFPLGRRAFDYPLEIVYPKDVELDPSIVSR</sequence>
<dbReference type="PANTHER" id="PTHR31806:SF1">
    <property type="entry name" value="PURINE-CYTOSINE PERMEASE FCY2-RELATED"/>
    <property type="match status" value="1"/>
</dbReference>
<evidence type="ECO:0000256" key="3">
    <source>
        <dbReference type="ARBA" id="ARBA00022448"/>
    </source>
</evidence>
<evidence type="ECO:0000313" key="10">
    <source>
        <dbReference type="EMBL" id="BBK85491.1"/>
    </source>
</evidence>
<dbReference type="CDD" id="cd11484">
    <property type="entry name" value="SLC-NCS1sbd_CobB-like"/>
    <property type="match status" value="1"/>
</dbReference>
<feature type="transmembrane region" description="Helical" evidence="9">
    <location>
        <begin position="49"/>
        <end position="69"/>
    </location>
</feature>
<evidence type="ECO:0000256" key="7">
    <source>
        <dbReference type="PIRNR" id="PIRNR002744"/>
    </source>
</evidence>
<feature type="transmembrane region" description="Helical" evidence="9">
    <location>
        <begin position="156"/>
        <end position="174"/>
    </location>
</feature>
<feature type="transmembrane region" description="Helical" evidence="9">
    <location>
        <begin position="75"/>
        <end position="95"/>
    </location>
</feature>
<feature type="transmembrane region" description="Helical" evidence="9">
    <location>
        <begin position="186"/>
        <end position="206"/>
    </location>
</feature>
<feature type="transmembrane region" description="Helical" evidence="9">
    <location>
        <begin position="115"/>
        <end position="136"/>
    </location>
</feature>
<evidence type="ECO:0000256" key="4">
    <source>
        <dbReference type="ARBA" id="ARBA00022692"/>
    </source>
</evidence>
<feature type="region of interest" description="Disordered" evidence="8">
    <location>
        <begin position="1"/>
        <end position="28"/>
    </location>
</feature>
<comment type="subcellular location">
    <subcellularLocation>
        <location evidence="1">Membrane</location>
        <topology evidence="1">Multi-pass membrane protein</topology>
    </subcellularLocation>
</comment>
<organism evidence="10 11">
    <name type="scientific">Cutibacterium acnes subsp. acnes</name>
    <dbReference type="NCBI Taxonomy" id="1734925"/>
    <lineage>
        <taxon>Bacteria</taxon>
        <taxon>Bacillati</taxon>
        <taxon>Actinomycetota</taxon>
        <taxon>Actinomycetes</taxon>
        <taxon>Propionibacteriales</taxon>
        <taxon>Propionibacteriaceae</taxon>
        <taxon>Cutibacterium</taxon>
    </lineage>
</organism>
<evidence type="ECO:0000256" key="6">
    <source>
        <dbReference type="ARBA" id="ARBA00023136"/>
    </source>
</evidence>
<keyword evidence="4 9" id="KW-0812">Transmembrane</keyword>
<feature type="transmembrane region" description="Helical" evidence="9">
    <location>
        <begin position="212"/>
        <end position="233"/>
    </location>
</feature>
<evidence type="ECO:0000256" key="1">
    <source>
        <dbReference type="ARBA" id="ARBA00004141"/>
    </source>
</evidence>
<dbReference type="InterPro" id="IPR026030">
    <property type="entry name" value="Pur-cyt_permease_Fcy2/21/22"/>
</dbReference>
<dbReference type="EMBL" id="AP019723">
    <property type="protein sequence ID" value="BBK85491.1"/>
    <property type="molecule type" value="Genomic_DNA"/>
</dbReference>
<keyword evidence="3 7" id="KW-0813">Transport</keyword>
<feature type="transmembrane region" description="Helical" evidence="9">
    <location>
        <begin position="416"/>
        <end position="440"/>
    </location>
</feature>
<feature type="transmembrane region" description="Helical" evidence="9">
    <location>
        <begin position="345"/>
        <end position="363"/>
    </location>
</feature>
<keyword evidence="6 7" id="KW-0472">Membrane</keyword>
<comment type="similarity">
    <text evidence="2 7">Belongs to the purine-cytosine permease (2.A.39) family.</text>
</comment>
<name>A0ABM7H1K5_CUTAC</name>
<gene>
    <name evidence="10" type="ORF">CacPP4_21060</name>
</gene>
<keyword evidence="11" id="KW-1185">Reference proteome</keyword>
<keyword evidence="5 9" id="KW-1133">Transmembrane helix</keyword>
<dbReference type="Gene3D" id="1.10.4160.10">
    <property type="entry name" value="Hydantoin permease"/>
    <property type="match status" value="1"/>
</dbReference>